<protein>
    <submittedName>
        <fullName evidence="2">Uncharacterized protein</fullName>
    </submittedName>
</protein>
<dbReference type="EMBL" id="LR796737">
    <property type="protein sequence ID" value="CAB4162206.1"/>
    <property type="molecule type" value="Genomic_DNA"/>
</dbReference>
<proteinExistence type="predicted"/>
<evidence type="ECO:0000313" key="2">
    <source>
        <dbReference type="EMBL" id="CAB4142641.1"/>
    </source>
</evidence>
<sequence length="43" mass="4901">MLVSIHFLIKDALAFIQEETTHKDNVTDQESETSLETCTHPLD</sequence>
<reference evidence="2" key="1">
    <citation type="submission" date="2020-04" db="EMBL/GenBank/DDBJ databases">
        <authorList>
            <person name="Chiriac C."/>
            <person name="Salcher M."/>
            <person name="Ghai R."/>
            <person name="Kavagutti S V."/>
        </authorList>
    </citation>
    <scope>NUCLEOTIDE SEQUENCE</scope>
</reference>
<feature type="region of interest" description="Disordered" evidence="1">
    <location>
        <begin position="23"/>
        <end position="43"/>
    </location>
</feature>
<name>A0A6J5M903_9CAUD</name>
<evidence type="ECO:0000256" key="1">
    <source>
        <dbReference type="SAM" id="MobiDB-lite"/>
    </source>
</evidence>
<evidence type="ECO:0000313" key="3">
    <source>
        <dbReference type="EMBL" id="CAB4162206.1"/>
    </source>
</evidence>
<accession>A0A6J5M903</accession>
<gene>
    <name evidence="2" type="ORF">UFOVP436_22</name>
    <name evidence="3" type="ORF">UFOVP784_22</name>
</gene>
<dbReference type="EMBL" id="LR796418">
    <property type="protein sequence ID" value="CAB4142641.1"/>
    <property type="molecule type" value="Genomic_DNA"/>
</dbReference>
<organism evidence="2">
    <name type="scientific">uncultured Caudovirales phage</name>
    <dbReference type="NCBI Taxonomy" id="2100421"/>
    <lineage>
        <taxon>Viruses</taxon>
        <taxon>Duplodnaviria</taxon>
        <taxon>Heunggongvirae</taxon>
        <taxon>Uroviricota</taxon>
        <taxon>Caudoviricetes</taxon>
        <taxon>Peduoviridae</taxon>
        <taxon>Maltschvirus</taxon>
        <taxon>Maltschvirus maltsch</taxon>
    </lineage>
</organism>